<proteinExistence type="predicted"/>
<evidence type="ECO:0000313" key="2">
    <source>
        <dbReference type="EMBL" id="MBW7462034.1"/>
    </source>
</evidence>
<protein>
    <submittedName>
        <fullName evidence="2">Transglutaminase domain-containing protein</fullName>
    </submittedName>
</protein>
<feature type="non-terminal residue" evidence="2">
    <location>
        <position position="1"/>
    </location>
</feature>
<keyword evidence="3" id="KW-1185">Reference proteome</keyword>
<accession>A0ABS7CM56</accession>
<organism evidence="2 3">
    <name type="scientific">Paenibacillus sepulcri</name>
    <dbReference type="NCBI Taxonomy" id="359917"/>
    <lineage>
        <taxon>Bacteria</taxon>
        <taxon>Bacillati</taxon>
        <taxon>Bacillota</taxon>
        <taxon>Bacilli</taxon>
        <taxon>Bacillales</taxon>
        <taxon>Paenibacillaceae</taxon>
        <taxon>Paenibacillus</taxon>
    </lineage>
</organism>
<dbReference type="Proteomes" id="UP001519887">
    <property type="component" value="Unassembled WGS sequence"/>
</dbReference>
<sequence length="131" mass="14116">SRTTGAAIGTLLGAGRAFIIIAALFVYVTAIPGGPLTESIRASAFYNKTADELLDPVAGDVLRRGPVFTEAVGVEFRRILQRKYEVIDSNVPANIEQAAAAVTAEARTDQDKARALYDWVGSRIAYDWDKA</sequence>
<feature type="non-terminal residue" evidence="2">
    <location>
        <position position="131"/>
    </location>
</feature>
<keyword evidence="1" id="KW-0812">Transmembrane</keyword>
<comment type="caution">
    <text evidence="2">The sequence shown here is derived from an EMBL/GenBank/DDBJ whole genome shotgun (WGS) entry which is preliminary data.</text>
</comment>
<feature type="transmembrane region" description="Helical" evidence="1">
    <location>
        <begin position="6"/>
        <end position="31"/>
    </location>
</feature>
<name>A0ABS7CM56_9BACL</name>
<evidence type="ECO:0000256" key="1">
    <source>
        <dbReference type="SAM" id="Phobius"/>
    </source>
</evidence>
<keyword evidence="1" id="KW-1133">Transmembrane helix</keyword>
<reference evidence="2 3" key="1">
    <citation type="submission" date="2021-07" db="EMBL/GenBank/DDBJ databases">
        <title>Paenibacillus radiodurans sp. nov., isolated from the southeastern edge of Tengger Desert.</title>
        <authorList>
            <person name="Zhang G."/>
        </authorList>
    </citation>
    <scope>NUCLEOTIDE SEQUENCE [LARGE SCALE GENOMIC DNA]</scope>
    <source>
        <strain evidence="2 3">CCM 7311</strain>
    </source>
</reference>
<dbReference type="EMBL" id="JAHZIK010003517">
    <property type="protein sequence ID" value="MBW7462034.1"/>
    <property type="molecule type" value="Genomic_DNA"/>
</dbReference>
<evidence type="ECO:0000313" key="3">
    <source>
        <dbReference type="Proteomes" id="UP001519887"/>
    </source>
</evidence>
<gene>
    <name evidence="2" type="ORF">K0U00_49100</name>
</gene>
<dbReference type="Gene3D" id="3.10.620.30">
    <property type="match status" value="1"/>
</dbReference>
<keyword evidence="1" id="KW-0472">Membrane</keyword>